<proteinExistence type="predicted"/>
<name>A0ABV5J883_9BACT</name>
<dbReference type="Gene3D" id="3.90.79.10">
    <property type="entry name" value="Nucleoside Triphosphate Pyrophosphohydrolase"/>
    <property type="match status" value="1"/>
</dbReference>
<dbReference type="EMBL" id="JBHMEW010000065">
    <property type="protein sequence ID" value="MFB9213042.1"/>
    <property type="molecule type" value="Genomic_DNA"/>
</dbReference>
<dbReference type="PROSITE" id="PS51462">
    <property type="entry name" value="NUDIX"/>
    <property type="match status" value="1"/>
</dbReference>
<dbReference type="RefSeq" id="WP_290248341.1">
    <property type="nucleotide sequence ID" value="NZ_JAUFQT010000001.1"/>
</dbReference>
<evidence type="ECO:0000259" key="3">
    <source>
        <dbReference type="PROSITE" id="PS51462"/>
    </source>
</evidence>
<dbReference type="InterPro" id="IPR015797">
    <property type="entry name" value="NUDIX_hydrolase-like_dom_sf"/>
</dbReference>
<evidence type="ECO:0000313" key="4">
    <source>
        <dbReference type="EMBL" id="MFB9213042.1"/>
    </source>
</evidence>
<organism evidence="4 5">
    <name type="scientific">Echinicola jeungdonensis</name>
    <dbReference type="NCBI Taxonomy" id="709343"/>
    <lineage>
        <taxon>Bacteria</taxon>
        <taxon>Pseudomonadati</taxon>
        <taxon>Bacteroidota</taxon>
        <taxon>Cytophagia</taxon>
        <taxon>Cytophagales</taxon>
        <taxon>Cyclobacteriaceae</taxon>
        <taxon>Echinicola</taxon>
    </lineage>
</organism>
<dbReference type="PANTHER" id="PTHR43046:SF14">
    <property type="entry name" value="MUTT_NUDIX FAMILY PROTEIN"/>
    <property type="match status" value="1"/>
</dbReference>
<evidence type="ECO:0000313" key="5">
    <source>
        <dbReference type="Proteomes" id="UP001589654"/>
    </source>
</evidence>
<dbReference type="SUPFAM" id="SSF55811">
    <property type="entry name" value="Nudix"/>
    <property type="match status" value="1"/>
</dbReference>
<dbReference type="Proteomes" id="UP001589654">
    <property type="component" value="Unassembled WGS sequence"/>
</dbReference>
<dbReference type="Pfam" id="PF00293">
    <property type="entry name" value="NUDIX"/>
    <property type="match status" value="1"/>
</dbReference>
<feature type="domain" description="Nudix hydrolase" evidence="3">
    <location>
        <begin position="15"/>
        <end position="147"/>
    </location>
</feature>
<keyword evidence="5" id="KW-1185">Reference proteome</keyword>
<sequence length="167" mass="19903">MHNIEKEIQEKFGGRLRTRVNGVLIEKDKILMVKHRMAQNRVFWNVPGGGMHYQTNVEENLQREFLEETGLEIGINQFLYVSEFLQPPLHAIELFFEVEKRAGKLVKGTDPELQPEKQIIEEVKFMSLEEINQINKEEKHQLFWDIKSINEIRIWKGYFNFENKCIK</sequence>
<evidence type="ECO:0000256" key="2">
    <source>
        <dbReference type="ARBA" id="ARBA00022801"/>
    </source>
</evidence>
<dbReference type="InterPro" id="IPR000086">
    <property type="entry name" value="NUDIX_hydrolase_dom"/>
</dbReference>
<accession>A0ABV5J883</accession>
<comment type="caution">
    <text evidence="4">The sequence shown here is derived from an EMBL/GenBank/DDBJ whole genome shotgun (WGS) entry which is preliminary data.</text>
</comment>
<evidence type="ECO:0000256" key="1">
    <source>
        <dbReference type="ARBA" id="ARBA00001946"/>
    </source>
</evidence>
<keyword evidence="2" id="KW-0378">Hydrolase</keyword>
<dbReference type="PANTHER" id="PTHR43046">
    <property type="entry name" value="GDP-MANNOSE MANNOSYL HYDROLASE"/>
    <property type="match status" value="1"/>
</dbReference>
<reference evidence="4 5" key="1">
    <citation type="submission" date="2024-09" db="EMBL/GenBank/DDBJ databases">
        <authorList>
            <person name="Sun Q."/>
            <person name="Mori K."/>
        </authorList>
    </citation>
    <scope>NUCLEOTIDE SEQUENCE [LARGE SCALE GENOMIC DNA]</scope>
    <source>
        <strain evidence="4 5">CECT 7682</strain>
    </source>
</reference>
<protein>
    <submittedName>
        <fullName evidence="4">NUDIX domain-containing protein</fullName>
    </submittedName>
</protein>
<comment type="cofactor">
    <cofactor evidence="1">
        <name>Mg(2+)</name>
        <dbReference type="ChEBI" id="CHEBI:18420"/>
    </cofactor>
</comment>
<gene>
    <name evidence="4" type="ORF">ACFFUR_14595</name>
</gene>